<dbReference type="EMBL" id="PKSL01000081">
    <property type="protein sequence ID" value="POW06816.1"/>
    <property type="molecule type" value="Genomic_DNA"/>
</dbReference>
<sequence length="77" mass="8539">MPKCRLSEGMSGIRVGLSLDIPHDSARSVKCRVCRGRRVVFSRRLAVGLGLPTRQHRDGTDPSVQSHFEGRPFYASS</sequence>
<protein>
    <submittedName>
        <fullName evidence="2">Uncharacterized protein</fullName>
    </submittedName>
</protein>
<proteinExistence type="predicted"/>
<evidence type="ECO:0000313" key="2">
    <source>
        <dbReference type="EMBL" id="POW06816.1"/>
    </source>
</evidence>
<evidence type="ECO:0000256" key="1">
    <source>
        <dbReference type="SAM" id="MobiDB-lite"/>
    </source>
</evidence>
<reference evidence="2" key="1">
    <citation type="submission" date="2017-12" db="EMBL/GenBank/DDBJ databases">
        <title>Gene loss provides genomic basis for host adaptation in cereal stripe rust fungi.</title>
        <authorList>
            <person name="Xia C."/>
        </authorList>
    </citation>
    <scope>NUCLEOTIDE SEQUENCE [LARGE SCALE GENOMIC DNA]</scope>
    <source>
        <strain evidence="2">93-210</strain>
    </source>
</reference>
<comment type="caution">
    <text evidence="2">The sequence shown here is derived from an EMBL/GenBank/DDBJ whole genome shotgun (WGS) entry which is preliminary data.</text>
</comment>
<accession>A0A2S4VBA0</accession>
<organism evidence="2 3">
    <name type="scientific">Puccinia striiformis</name>
    <dbReference type="NCBI Taxonomy" id="27350"/>
    <lineage>
        <taxon>Eukaryota</taxon>
        <taxon>Fungi</taxon>
        <taxon>Dikarya</taxon>
        <taxon>Basidiomycota</taxon>
        <taxon>Pucciniomycotina</taxon>
        <taxon>Pucciniomycetes</taxon>
        <taxon>Pucciniales</taxon>
        <taxon>Pucciniaceae</taxon>
        <taxon>Puccinia</taxon>
    </lineage>
</organism>
<dbReference type="AlphaFoldDB" id="A0A2S4VBA0"/>
<evidence type="ECO:0000313" key="3">
    <source>
        <dbReference type="Proteomes" id="UP000239156"/>
    </source>
</evidence>
<keyword evidence="3" id="KW-1185">Reference proteome</keyword>
<dbReference type="Proteomes" id="UP000239156">
    <property type="component" value="Unassembled WGS sequence"/>
</dbReference>
<dbReference type="VEuPathDB" id="FungiDB:PSTT_08664"/>
<name>A0A2S4VBA0_9BASI</name>
<feature type="region of interest" description="Disordered" evidence="1">
    <location>
        <begin position="52"/>
        <end position="77"/>
    </location>
</feature>
<gene>
    <name evidence="2" type="ORF">PSTT_08664</name>
</gene>